<feature type="domain" description="Core-binding (CB)" evidence="6">
    <location>
        <begin position="64"/>
        <end position="144"/>
    </location>
</feature>
<dbReference type="PANTHER" id="PTHR30629">
    <property type="entry name" value="PROPHAGE INTEGRASE"/>
    <property type="match status" value="1"/>
</dbReference>
<evidence type="ECO:0000256" key="3">
    <source>
        <dbReference type="ARBA" id="ARBA00023125"/>
    </source>
</evidence>
<evidence type="ECO:0000259" key="6">
    <source>
        <dbReference type="PROSITE" id="PS51900"/>
    </source>
</evidence>
<dbReference type="EMBL" id="JADOGI010000026">
    <property type="protein sequence ID" value="MBF8186368.1"/>
    <property type="molecule type" value="Genomic_DNA"/>
</dbReference>
<dbReference type="InterPro" id="IPR013762">
    <property type="entry name" value="Integrase-like_cat_sf"/>
</dbReference>
<protein>
    <submittedName>
        <fullName evidence="7">Tyrosine-type recombinase/integrase family protein</fullName>
    </submittedName>
</protein>
<evidence type="ECO:0000256" key="1">
    <source>
        <dbReference type="ARBA" id="ARBA00008857"/>
    </source>
</evidence>
<evidence type="ECO:0000313" key="8">
    <source>
        <dbReference type="Proteomes" id="UP000605361"/>
    </source>
</evidence>
<keyword evidence="2" id="KW-0229">DNA integration</keyword>
<keyword evidence="8" id="KW-1185">Reference proteome</keyword>
<dbReference type="GO" id="GO:0015074">
    <property type="term" value="P:DNA integration"/>
    <property type="evidence" value="ECO:0007669"/>
    <property type="project" value="UniProtKB-KW"/>
</dbReference>
<dbReference type="Gene3D" id="1.10.150.130">
    <property type="match status" value="1"/>
</dbReference>
<dbReference type="PANTHER" id="PTHR30629:SF2">
    <property type="entry name" value="PROPHAGE INTEGRASE INTS-RELATED"/>
    <property type="match status" value="1"/>
</dbReference>
<dbReference type="Proteomes" id="UP000605361">
    <property type="component" value="Unassembled WGS sequence"/>
</dbReference>
<organism evidence="7 8">
    <name type="scientific">Nonomuraea cypriaca</name>
    <dbReference type="NCBI Taxonomy" id="1187855"/>
    <lineage>
        <taxon>Bacteria</taxon>
        <taxon>Bacillati</taxon>
        <taxon>Actinomycetota</taxon>
        <taxon>Actinomycetes</taxon>
        <taxon>Streptosporangiales</taxon>
        <taxon>Streptosporangiaceae</taxon>
        <taxon>Nonomuraea</taxon>
    </lineage>
</organism>
<dbReference type="SUPFAM" id="SSF56349">
    <property type="entry name" value="DNA breaking-rejoining enzymes"/>
    <property type="match status" value="2"/>
</dbReference>
<reference evidence="7" key="1">
    <citation type="submission" date="2020-11" db="EMBL/GenBank/DDBJ databases">
        <title>Whole-genome analyses of Nonomuraea sp. K274.</title>
        <authorList>
            <person name="Veyisoglu A."/>
        </authorList>
    </citation>
    <scope>NUCLEOTIDE SEQUENCE</scope>
    <source>
        <strain evidence="7">K274</strain>
    </source>
</reference>
<sequence>MPFTEERNGRWRVRWRLPAGNYASATYDEYGAPFPDEESARAYGLNMEADIRRGIYKDPRAEQLTFREYAEDWYRNLDLERSTTQSYRRMLRGHIMAAFGHLALVNITPDIVNRWERSVVAAGYAISTARTARAVLSSVLDDARRAGRIASNPAEKPRGKGRKADRRIEVFEQAAKVWPSPFEAILIGERIALLSGRERDFVMVLLAAWTGLRWSELLALTPSSLDERGRLKVHWKLYEDDGRWYWGRPKDGSMRIIDLPEWLWEMVRAIRPRRCGCPKDAAAPFCQGREVLFLGERTHHRRSAFSRLYLRPAAEGVYPTKGNAPVLADAATSWPGEPLASWPAAVPGVAYEPPLLRRIARQTPGQVNARSQRAELVAYAIEQGADEQLVARMSREALMDAYLRPRADGLVSWLPILPDLTMHGLRHAHQTWMDDGAIKTALKVERMGHTDYTISARYGHVTDTMRGELLDLLTALRDEALRRRWELSPRSSVRVLDDALAGIGSPVVAPLFSQNSPKTQRARLTG</sequence>
<dbReference type="GO" id="GO:0003677">
    <property type="term" value="F:DNA binding"/>
    <property type="evidence" value="ECO:0007669"/>
    <property type="project" value="UniProtKB-UniRule"/>
</dbReference>
<dbReference type="PROSITE" id="PS51900">
    <property type="entry name" value="CB"/>
    <property type="match status" value="1"/>
</dbReference>
<proteinExistence type="inferred from homology"/>
<comment type="similarity">
    <text evidence="1">Belongs to the 'phage' integrase family.</text>
</comment>
<dbReference type="RefSeq" id="WP_195895344.1">
    <property type="nucleotide sequence ID" value="NZ_JADOGI010000026.1"/>
</dbReference>
<dbReference type="Gene3D" id="1.10.443.10">
    <property type="entry name" value="Intergrase catalytic core"/>
    <property type="match status" value="1"/>
</dbReference>
<accession>A0A931F0H6</accession>
<dbReference type="InterPro" id="IPR044068">
    <property type="entry name" value="CB"/>
</dbReference>
<dbReference type="Pfam" id="PF22022">
    <property type="entry name" value="Phage_int_M"/>
    <property type="match status" value="1"/>
</dbReference>
<dbReference type="InterPro" id="IPR050808">
    <property type="entry name" value="Phage_Integrase"/>
</dbReference>
<keyword evidence="3 5" id="KW-0238">DNA-binding</keyword>
<keyword evidence="4" id="KW-0233">DNA recombination</keyword>
<evidence type="ECO:0000256" key="2">
    <source>
        <dbReference type="ARBA" id="ARBA00022908"/>
    </source>
</evidence>
<dbReference type="AlphaFoldDB" id="A0A931F0H6"/>
<evidence type="ECO:0000256" key="4">
    <source>
        <dbReference type="ARBA" id="ARBA00023172"/>
    </source>
</evidence>
<gene>
    <name evidence="7" type="ORF">ITP53_11520</name>
</gene>
<evidence type="ECO:0000256" key="5">
    <source>
        <dbReference type="PROSITE-ProRule" id="PRU01248"/>
    </source>
</evidence>
<dbReference type="InterPro" id="IPR011010">
    <property type="entry name" value="DNA_brk_join_enz"/>
</dbReference>
<dbReference type="InterPro" id="IPR010998">
    <property type="entry name" value="Integrase_recombinase_N"/>
</dbReference>
<name>A0A931F0H6_9ACTN</name>
<comment type="caution">
    <text evidence="7">The sequence shown here is derived from an EMBL/GenBank/DDBJ whole genome shotgun (WGS) entry which is preliminary data.</text>
</comment>
<dbReference type="InterPro" id="IPR053876">
    <property type="entry name" value="Phage_int_M"/>
</dbReference>
<evidence type="ECO:0000313" key="7">
    <source>
        <dbReference type="EMBL" id="MBF8186368.1"/>
    </source>
</evidence>
<dbReference type="GO" id="GO:0006310">
    <property type="term" value="P:DNA recombination"/>
    <property type="evidence" value="ECO:0007669"/>
    <property type="project" value="UniProtKB-KW"/>
</dbReference>